<feature type="domain" description="N-acetyltransferase" evidence="3">
    <location>
        <begin position="10"/>
        <end position="163"/>
    </location>
</feature>
<protein>
    <submittedName>
        <fullName evidence="4">Histone acetyltransferase HPA2</fullName>
    </submittedName>
</protein>
<dbReference type="PANTHER" id="PTHR43800:SF1">
    <property type="entry name" value="PEPTIDYL-LYSINE N-ACETYLTRANSFERASE YJAB"/>
    <property type="match status" value="1"/>
</dbReference>
<evidence type="ECO:0000313" key="5">
    <source>
        <dbReference type="Proteomes" id="UP000254387"/>
    </source>
</evidence>
<dbReference type="Proteomes" id="UP000254387">
    <property type="component" value="Unassembled WGS sequence"/>
</dbReference>
<dbReference type="PROSITE" id="PS51186">
    <property type="entry name" value="GNAT"/>
    <property type="match status" value="1"/>
</dbReference>
<evidence type="ECO:0000256" key="2">
    <source>
        <dbReference type="ARBA" id="ARBA00023315"/>
    </source>
</evidence>
<keyword evidence="1 4" id="KW-0808">Transferase</keyword>
<proteinExistence type="predicted"/>
<dbReference type="CDD" id="cd04301">
    <property type="entry name" value="NAT_SF"/>
    <property type="match status" value="1"/>
</dbReference>
<dbReference type="InterPro" id="IPR000182">
    <property type="entry name" value="GNAT_dom"/>
</dbReference>
<dbReference type="GO" id="GO:0016747">
    <property type="term" value="F:acyltransferase activity, transferring groups other than amino-acyl groups"/>
    <property type="evidence" value="ECO:0007669"/>
    <property type="project" value="InterPro"/>
</dbReference>
<dbReference type="SUPFAM" id="SSF55729">
    <property type="entry name" value="Acyl-CoA N-acyltransferases (Nat)"/>
    <property type="match status" value="1"/>
</dbReference>
<sequence>MKTNTITAGAVLRLTQESDIALLPAIERSAAQAFRQIPSLAWLADSEVISVARHHDYLETEHSLLAVAAGQPVGFILTEPLDDALFIVEVAVHQAWQQQGIGRMLLERVIESARQMGYPAVTLTTFREVPWNAPFYTRLGFAMLDELTLPAGLAAKREQETRHGLPPSRAAPCAWRCRLQH</sequence>
<organism evidence="4 5">
    <name type="scientific">Klebsiella pneumoniae</name>
    <dbReference type="NCBI Taxonomy" id="573"/>
    <lineage>
        <taxon>Bacteria</taxon>
        <taxon>Pseudomonadati</taxon>
        <taxon>Pseudomonadota</taxon>
        <taxon>Gammaproteobacteria</taxon>
        <taxon>Enterobacterales</taxon>
        <taxon>Enterobacteriaceae</taxon>
        <taxon>Klebsiella/Raoultella group</taxon>
        <taxon>Klebsiella</taxon>
        <taxon>Klebsiella pneumoniae complex</taxon>
    </lineage>
</organism>
<dbReference type="AlphaFoldDB" id="A0A378BB08"/>
<keyword evidence="2" id="KW-0012">Acyltransferase</keyword>
<evidence type="ECO:0000313" key="4">
    <source>
        <dbReference type="EMBL" id="STV34536.1"/>
    </source>
</evidence>
<dbReference type="Pfam" id="PF00583">
    <property type="entry name" value="Acetyltransf_1"/>
    <property type="match status" value="1"/>
</dbReference>
<dbReference type="InterPro" id="IPR016181">
    <property type="entry name" value="Acyl_CoA_acyltransferase"/>
</dbReference>
<dbReference type="Gene3D" id="3.40.630.30">
    <property type="match status" value="1"/>
</dbReference>
<evidence type="ECO:0000256" key="1">
    <source>
        <dbReference type="ARBA" id="ARBA00022679"/>
    </source>
</evidence>
<dbReference type="EMBL" id="UGMN01000004">
    <property type="protein sequence ID" value="STV34536.1"/>
    <property type="molecule type" value="Genomic_DNA"/>
</dbReference>
<gene>
    <name evidence="4" type="ORF">NCTC5053_04121</name>
</gene>
<dbReference type="PANTHER" id="PTHR43800">
    <property type="entry name" value="PEPTIDYL-LYSINE N-ACETYLTRANSFERASE YJAB"/>
    <property type="match status" value="1"/>
</dbReference>
<accession>A0A378BB08</accession>
<name>A0A378BB08_KLEPN</name>
<evidence type="ECO:0000259" key="3">
    <source>
        <dbReference type="PROSITE" id="PS51186"/>
    </source>
</evidence>
<reference evidence="4 5" key="1">
    <citation type="submission" date="2018-06" db="EMBL/GenBank/DDBJ databases">
        <authorList>
            <consortium name="Pathogen Informatics"/>
            <person name="Doyle S."/>
        </authorList>
    </citation>
    <scope>NUCLEOTIDE SEQUENCE [LARGE SCALE GENOMIC DNA]</scope>
    <source>
        <strain evidence="4 5">NCTC5053</strain>
    </source>
</reference>